<dbReference type="Proteomes" id="UP000283585">
    <property type="component" value="Unassembled WGS sequence"/>
</dbReference>
<evidence type="ECO:0000313" key="3">
    <source>
        <dbReference type="EMBL" id="RGQ05274.1"/>
    </source>
</evidence>
<accession>A0A411ZQZ3</accession>
<dbReference type="Gene3D" id="3.40.390.10">
    <property type="entry name" value="Collagenase (Catalytic Domain)"/>
    <property type="match status" value="1"/>
</dbReference>
<feature type="coiled-coil region" evidence="1">
    <location>
        <begin position="26"/>
        <end position="120"/>
    </location>
</feature>
<dbReference type="RefSeq" id="WP_118044631.1">
    <property type="nucleotide sequence ID" value="NZ_QRSS01000007.1"/>
</dbReference>
<feature type="compositionally biased region" description="Polar residues" evidence="2">
    <location>
        <begin position="325"/>
        <end position="338"/>
    </location>
</feature>
<keyword evidence="1" id="KW-0175">Coiled coil</keyword>
<feature type="compositionally biased region" description="Low complexity" evidence="2">
    <location>
        <begin position="250"/>
        <end position="304"/>
    </location>
</feature>
<dbReference type="InterPro" id="IPR024079">
    <property type="entry name" value="MetalloPept_cat_dom_sf"/>
</dbReference>
<dbReference type="EMBL" id="QRSS01000007">
    <property type="protein sequence ID" value="RGQ05274.1"/>
    <property type="molecule type" value="Genomic_DNA"/>
</dbReference>
<evidence type="ECO:0008006" key="5">
    <source>
        <dbReference type="Google" id="ProtNLM"/>
    </source>
</evidence>
<dbReference type="AlphaFoldDB" id="A0A411ZQZ3"/>
<dbReference type="Gene3D" id="1.10.287.1490">
    <property type="match status" value="1"/>
</dbReference>
<evidence type="ECO:0000256" key="1">
    <source>
        <dbReference type="SAM" id="Coils"/>
    </source>
</evidence>
<comment type="caution">
    <text evidence="3">The sequence shown here is derived from an EMBL/GenBank/DDBJ whole genome shotgun (WGS) entry which is preliminary data.</text>
</comment>
<protein>
    <recommendedName>
        <fullName evidence="5">ParB/Sulfiredoxin domain-containing protein</fullName>
    </recommendedName>
</protein>
<evidence type="ECO:0000256" key="2">
    <source>
        <dbReference type="SAM" id="MobiDB-lite"/>
    </source>
</evidence>
<reference evidence="3 4" key="1">
    <citation type="submission" date="2018-08" db="EMBL/GenBank/DDBJ databases">
        <title>A genome reference for cultivated species of the human gut microbiota.</title>
        <authorList>
            <person name="Zou Y."/>
            <person name="Xue W."/>
            <person name="Luo G."/>
        </authorList>
    </citation>
    <scope>NUCLEOTIDE SEQUENCE [LARGE SCALE GENOMIC DNA]</scope>
    <source>
        <strain evidence="3 4">AF29-2BH</strain>
    </source>
</reference>
<feature type="compositionally biased region" description="Polar residues" evidence="2">
    <location>
        <begin position="220"/>
        <end position="229"/>
    </location>
</feature>
<dbReference type="GO" id="GO:0008237">
    <property type="term" value="F:metallopeptidase activity"/>
    <property type="evidence" value="ECO:0007669"/>
    <property type="project" value="InterPro"/>
</dbReference>
<gene>
    <name evidence="3" type="ORF">DWZ12_08040</name>
</gene>
<sequence length="837" mass="90481">MAMRSVEFVGKAEGIKSHELSVKSLMEKLSGTLSSLKGQKKSLQSELSSLYAELAAAESDTDEDGDPDYGLIASIENQIDQTNEELSETEGEISQTSGELERAQQEYAEVEEEKQQTLFEIQERARITSQDASKASGMFGAWASVGASLNQSFQANFDALAQAASILDGNVSAANAQTSSGVGGGSRTGGGIGIAAATGAAAIASSGMIASTKPMSANLGSRQISSANSPGGRFQYAKGGNANHKGPQLSSSQNSGTSVHSSVSASVGVAAGTVTRNSPLETSQSSHSSSDSGKSSMKGTSTVSAYNDTRMAVNRKTAGSGIRDIQTQQSVSTPSPNAGSPMIARTGRNSFIDGLIVQDWELGRYSNYSLSSMRKAAADADYAAYIKNPSAYAHTSYDKKPIVYLDPATIKEIRGINDPNFWSYKSTSYSDYIDMARQIPLVYSMAKTGQKLTDLAKRNDVIGACARNYFLSEDITAMRVGNSFIFGGDGRHRVMAALIAGVNIPVRITDEFTKNGSESVTSKKQIDQLSEKEKALKFRQDVAEKSLTISEMIAKADKSGLQSIVRNEQLAKKVDFGDLDINVARELVDTIRNAKNKYPFLDFPFIGATQSLNANLRQNIEASLTRLYVQNNPTASMDDIAESVKLQTEAYMSKFKIKDNDLAVSISVKKPQKIARPKPGMEIAGYVTEYVGDTYLSKLNGISINAENAKDYTSLRQDLEKEEARGASPIGCKSVNYLINHEIAHQLDYFLNLSSDPDIIREYKKHIKLTEKEQIANVCTYASKDIHEFIAEAWAESQSSSSPRAVAKFIGEKVSLASATYMKTKKGDDDYVREREI</sequence>
<organism evidence="3 4">
    <name type="scientific">Blautia obeum</name>
    <dbReference type="NCBI Taxonomy" id="40520"/>
    <lineage>
        <taxon>Bacteria</taxon>
        <taxon>Bacillati</taxon>
        <taxon>Bacillota</taxon>
        <taxon>Clostridia</taxon>
        <taxon>Lachnospirales</taxon>
        <taxon>Lachnospiraceae</taxon>
        <taxon>Blautia</taxon>
    </lineage>
</organism>
<proteinExistence type="predicted"/>
<evidence type="ECO:0000313" key="4">
    <source>
        <dbReference type="Proteomes" id="UP000283585"/>
    </source>
</evidence>
<name>A0A411ZQZ3_9FIRM</name>
<feature type="region of interest" description="Disordered" evidence="2">
    <location>
        <begin position="220"/>
        <end position="342"/>
    </location>
</feature>